<evidence type="ECO:0000256" key="1">
    <source>
        <dbReference type="SAM" id="MobiDB-lite"/>
    </source>
</evidence>
<evidence type="ECO:0000313" key="3">
    <source>
        <dbReference type="Proteomes" id="UP000596742"/>
    </source>
</evidence>
<dbReference type="Proteomes" id="UP000596742">
    <property type="component" value="Unassembled WGS sequence"/>
</dbReference>
<organism evidence="2 3">
    <name type="scientific">Mytilus galloprovincialis</name>
    <name type="common">Mediterranean mussel</name>
    <dbReference type="NCBI Taxonomy" id="29158"/>
    <lineage>
        <taxon>Eukaryota</taxon>
        <taxon>Metazoa</taxon>
        <taxon>Spiralia</taxon>
        <taxon>Lophotrochozoa</taxon>
        <taxon>Mollusca</taxon>
        <taxon>Bivalvia</taxon>
        <taxon>Autobranchia</taxon>
        <taxon>Pteriomorphia</taxon>
        <taxon>Mytilida</taxon>
        <taxon>Mytiloidea</taxon>
        <taxon>Mytilidae</taxon>
        <taxon>Mytilinae</taxon>
        <taxon>Mytilus</taxon>
    </lineage>
</organism>
<feature type="region of interest" description="Disordered" evidence="1">
    <location>
        <begin position="269"/>
        <end position="296"/>
    </location>
</feature>
<comment type="caution">
    <text evidence="2">The sequence shown here is derived from an EMBL/GenBank/DDBJ whole genome shotgun (WGS) entry which is preliminary data.</text>
</comment>
<gene>
    <name evidence="2" type="ORF">MGAL_10B013008</name>
</gene>
<feature type="compositionally biased region" description="Low complexity" evidence="1">
    <location>
        <begin position="1082"/>
        <end position="1091"/>
    </location>
</feature>
<name>A0A8B6CCL1_MYTGA</name>
<reference evidence="2" key="1">
    <citation type="submission" date="2018-11" db="EMBL/GenBank/DDBJ databases">
        <authorList>
            <person name="Alioto T."/>
            <person name="Alioto T."/>
        </authorList>
    </citation>
    <scope>NUCLEOTIDE SEQUENCE</scope>
</reference>
<accession>A0A8B6CCL1</accession>
<dbReference type="EMBL" id="UYJE01001489">
    <property type="protein sequence ID" value="VDI02596.1"/>
    <property type="molecule type" value="Genomic_DNA"/>
</dbReference>
<feature type="region of interest" description="Disordered" evidence="1">
    <location>
        <begin position="1072"/>
        <end position="1177"/>
    </location>
</feature>
<proteinExistence type="predicted"/>
<sequence length="1277" mass="147656">MNYCNFAKVFIGRSSKDLSEIKNFNKHLEEQETNASISNKSFIPKYYNGISLTQRYDNYCAFVDRCKSLHITTYDVFKQQCKRIQDYLSENKYYKNRNTNGEKKTFIEFFSLNKWLKLSDGARREHSLHNCFACQTVLMEQSSLHTSFLQSRLNSACTQMVESFSSLTAKCNTPTQGNKIVKTVVGLIQPLMEKNLNVNFKEAVAASFNLTPRVSASEREQNITRVLINTNKQIEDSYKENDLDIEHLLASGKSYQQYDRDRLQTCFVSPADAEKKTKEEKQKESSGKKKPRRHYGPFNAYDFDKTAFLDEIENTEALNINWSRMAIRYNVKCKGKSPANGGQVLRAFAKLKGVNVDKFNENVRVSGRDYLNRIRRAKKRIYKSKLSMPTPRPAKVIKSIVKTKIETNEVNIGIKIAPKDFVLTQINADGRLTESISKIYGRKIPLKDIISREIERLNTAGVMRFRSNEAYDQLSLIEITEICKEYHIDMNNFSKAEVIDVIKKLERTRKWKMWHDHSDILNHTYINFMVSLLYDPANFLTDDEYIKKNPQKKAVIVQSIVERPNLYIFGQSDADQFTYIYTRLDDILTLNEPSLLKREEFSDIVRVFSGDNPARQFEAGQQRGGNYSCLCGVHSKNHINFEACLKINLLDLEERRRLVLGGEVWLKIESGIFNPFANLKKAELIEELECRNVNTDNMDRNTLKDELTELMHGVTRPPALLMKNPRISTKNLNLESYEILHNEPLHDISNVVKNIIEELPTHIENKNVQNEFEKFAAKTVGEKNQVKGSDARRFVVQLAKFITNLNEKGLISKEFVDLVFSLVEITKISYSPFNTRSPKQLLRLFNQCFLFSMLCRQIIPIPKKMTIRKFYGIHFHCITTHLPETARIFNTKAILTENEERSFGDLRRISVSTTNRKPGWIVDNAILRFNAQQSKGEKIASYQKQDSIISKQARLLPQRPDTVFTEAMIKPNQHIFQQHLARIADFLECGEQVWWHWENHDVVFHDGQSQPSTRPEGPTLSHFRDQSIKSEIEKINTIWGNCLVKFQFNEFSLPLTRVKINKNGKNVWVNPKKQQTGVINGTVPTNVPTNTRQSNHDSSTELEIENNNDLIVSDAPQPTLQSSRDSCTNRSTELEKESNYDLTVSNAPQTTLQSSRDSCTNRSTELEKDSNNNLFDRHQRKRNTKRKLFEVESSEKISTTTLVDKILGSGEEVQKFIKYRRLATENPGNKSFTEQYERAKMTVGFKLLGKYNQMKTKTALQQQTKQLLERWGISTEY</sequence>
<keyword evidence="3" id="KW-1185">Reference proteome</keyword>
<protein>
    <submittedName>
        <fullName evidence="2">Uncharacterized protein</fullName>
    </submittedName>
</protein>
<feature type="compositionally biased region" description="Basic and acidic residues" evidence="1">
    <location>
        <begin position="272"/>
        <end position="287"/>
    </location>
</feature>
<feature type="compositionally biased region" description="Polar residues" evidence="1">
    <location>
        <begin position="1140"/>
        <end position="1163"/>
    </location>
</feature>
<dbReference type="AlphaFoldDB" id="A0A8B6CCL1"/>
<feature type="compositionally biased region" description="Polar residues" evidence="1">
    <location>
        <begin position="1107"/>
        <end position="1131"/>
    </location>
</feature>
<dbReference type="OrthoDB" id="5986221at2759"/>
<evidence type="ECO:0000313" key="2">
    <source>
        <dbReference type="EMBL" id="VDI02596.1"/>
    </source>
</evidence>